<evidence type="ECO:0000256" key="4">
    <source>
        <dbReference type="SAM" id="Coils"/>
    </source>
</evidence>
<accession>A0ABS4Z2T1</accession>
<name>A0ABS4Z2T1_9ACTN</name>
<keyword evidence="2" id="KW-0808">Transferase</keyword>
<evidence type="ECO:0000313" key="6">
    <source>
        <dbReference type="Proteomes" id="UP000758168"/>
    </source>
</evidence>
<dbReference type="Proteomes" id="UP000758168">
    <property type="component" value="Unassembled WGS sequence"/>
</dbReference>
<reference evidence="5 6" key="1">
    <citation type="submission" date="2021-03" db="EMBL/GenBank/DDBJ databases">
        <title>Sequencing the genomes of 1000 actinobacteria strains.</title>
        <authorList>
            <person name="Klenk H.-P."/>
        </authorList>
    </citation>
    <scope>NUCLEOTIDE SEQUENCE [LARGE SCALE GENOMIC DNA]</scope>
    <source>
        <strain evidence="5 6">DSM 12936</strain>
    </source>
</reference>
<evidence type="ECO:0000313" key="5">
    <source>
        <dbReference type="EMBL" id="MBP2415294.1"/>
    </source>
</evidence>
<gene>
    <name evidence="5" type="ORF">JOF54_000216</name>
</gene>
<dbReference type="InterPro" id="IPR002495">
    <property type="entry name" value="Glyco_trans_8"/>
</dbReference>
<keyword evidence="1" id="KW-0328">Glycosyltransferase</keyword>
<dbReference type="EMBL" id="JAGIOB010000001">
    <property type="protein sequence ID" value="MBP2415294.1"/>
    <property type="molecule type" value="Genomic_DNA"/>
</dbReference>
<protein>
    <submittedName>
        <fullName evidence="5">Uncharacterized protein</fullName>
    </submittedName>
</protein>
<comment type="caution">
    <text evidence="5">The sequence shown here is derived from an EMBL/GenBank/DDBJ whole genome shotgun (WGS) entry which is preliminary data.</text>
</comment>
<dbReference type="InterPro" id="IPR029044">
    <property type="entry name" value="Nucleotide-diphossugar_trans"/>
</dbReference>
<keyword evidence="6" id="KW-1185">Reference proteome</keyword>
<keyword evidence="4" id="KW-0175">Coiled coil</keyword>
<dbReference type="PANTHER" id="PTHR13778:SF47">
    <property type="entry name" value="LIPOPOLYSACCHARIDE 1,3-GALACTOSYLTRANSFERASE"/>
    <property type="match status" value="1"/>
</dbReference>
<dbReference type="Gene3D" id="3.90.550.10">
    <property type="entry name" value="Spore Coat Polysaccharide Biosynthesis Protein SpsA, Chain A"/>
    <property type="match status" value="1"/>
</dbReference>
<feature type="coiled-coil region" evidence="4">
    <location>
        <begin position="42"/>
        <end position="69"/>
    </location>
</feature>
<dbReference type="InterPro" id="IPR050748">
    <property type="entry name" value="Glycosyltrans_8_dom-fam"/>
</dbReference>
<evidence type="ECO:0000256" key="3">
    <source>
        <dbReference type="ARBA" id="ARBA00022723"/>
    </source>
</evidence>
<proteinExistence type="predicted"/>
<evidence type="ECO:0000256" key="2">
    <source>
        <dbReference type="ARBA" id="ARBA00022679"/>
    </source>
</evidence>
<evidence type="ECO:0000256" key="1">
    <source>
        <dbReference type="ARBA" id="ARBA00022676"/>
    </source>
</evidence>
<sequence>MPTLARRLARRHLPHRVRQAGLALAGRAPAGPTKAQQKAAAQQAAEATAAKVAKALAAAERRAAKARKAAGPPPQPLADTLRRGASLEEAVRVEVEHLLDAGEPDRAFSLGAGLGRTPATAPAGDLAVGLVAASRGDHALAWSRLRGLDPQVWGRHAATAWVTSGLDQDPTSTLEHLGALVAEAPAWVPTRTWLDLLGPVFGHGDHALARALHERLDQRVGTGDGVERDLVVQRDWLRRWVAAEPGGRLAPRPPEGSVAFAIMDYDHPGRSRASANIGDHVQSLASLGHLVRHADLDFDGPQDLVDLVGELRGRVRPELARHGVEGRVQLLQIDRDASEYATVPEGTWTLAFGWFMHALFQSRYGFPLHPGLRPLFISFHASKRDLLVPEAIDHLRRYAPIGCRDWTTVDLLLSAGVPAFFSGCMTTTVRTVFPAQVDRPPADAPVGYVDVPASTVPAGGVTYAHSSDKIRFRSFARNVGDAVTLLETYRRRHPAMVTSRLHCYLPVRALGVPVDFQPKNRSDPRFAGLMDITDEEFTAIQDRIDGRLETVLGAALGGASEEEVYALWREVNAADVRLAEERHAASHPLPAARADLAAEVGPVLQGAAAVPADALPVVVAVGRDRAEAVRVLLASLAARTSRPLHVLLLTHHPDEVAAVGGHDGVTVQVVDTRTVGDDLRAAGRRLSASEVGLLLLPHLLPDAERAVVLPVDAVVEDDPAELGALDLGGRLLAAPQPVGSGSASGFAVLNGAANRLGDRTGPAAELRRRAYGRHTFDFEAFDVSVLVVDLAAWRRHEVLGDQLAWVEEFGLGPRELLHLAVGPDRAVLPTRWHRVPGRDLTEDAALLHWAGRTKPWSDELVLDQERWDAVAGGAPAAG</sequence>
<organism evidence="5 6">
    <name type="scientific">Microlunatus capsulatus</name>
    <dbReference type="NCBI Taxonomy" id="99117"/>
    <lineage>
        <taxon>Bacteria</taxon>
        <taxon>Bacillati</taxon>
        <taxon>Actinomycetota</taxon>
        <taxon>Actinomycetes</taxon>
        <taxon>Propionibacteriales</taxon>
        <taxon>Propionibacteriaceae</taxon>
        <taxon>Microlunatus</taxon>
    </lineage>
</organism>
<dbReference type="Pfam" id="PF01501">
    <property type="entry name" value="Glyco_transf_8"/>
    <property type="match status" value="1"/>
</dbReference>
<dbReference type="RefSeq" id="WP_210052195.1">
    <property type="nucleotide sequence ID" value="NZ_JAGIOB010000001.1"/>
</dbReference>
<dbReference type="PANTHER" id="PTHR13778">
    <property type="entry name" value="GLYCOSYLTRANSFERASE 8 DOMAIN-CONTAINING PROTEIN"/>
    <property type="match status" value="1"/>
</dbReference>
<dbReference type="SUPFAM" id="SSF53448">
    <property type="entry name" value="Nucleotide-diphospho-sugar transferases"/>
    <property type="match status" value="1"/>
</dbReference>
<keyword evidence="3" id="KW-0479">Metal-binding</keyword>